<name>A0A1X2I951_9FUNG</name>
<protein>
    <submittedName>
        <fullName evidence="3">S-adenosyl-L-methionine-dependent methyltransferase</fullName>
    </submittedName>
</protein>
<evidence type="ECO:0000259" key="2">
    <source>
        <dbReference type="Pfam" id="PF13649"/>
    </source>
</evidence>
<dbReference type="Pfam" id="PF13649">
    <property type="entry name" value="Methyltransf_25"/>
    <property type="match status" value="1"/>
</dbReference>
<evidence type="ECO:0000313" key="4">
    <source>
        <dbReference type="Proteomes" id="UP000193560"/>
    </source>
</evidence>
<feature type="compositionally biased region" description="Low complexity" evidence="1">
    <location>
        <begin position="15"/>
        <end position="38"/>
    </location>
</feature>
<keyword evidence="3" id="KW-0489">Methyltransferase</keyword>
<sequence>MGTSLSSIRKKRVLSRSSQQTSTTATHISSSGGASSQQEKSTSTVIDGRTFHNTDSIYWLPNDDAENDRLVGQHFAMKSLFNGNFNTKVLDYVSMDDRTTQVLDCGCGPGTWIMDVATDYPNCQLTGIDISDVFPTTIRPPNVQFEIGNVLSRLPYEDNTFDFINLRFFILALRKNEWSTTLQELYRILKPGGVIESMECGQLSRGREFIDDLAGRVVTFMESRDQDPWIAQKIPGCLKTAGFEIIETTTKDIYLGKSDSINREFLWDVINIYKSIKPYMAAQLNIQGDKEYDEFLNRLAIECQQEPQAMWDMTSTLARKPSM</sequence>
<dbReference type="InterPro" id="IPR029063">
    <property type="entry name" value="SAM-dependent_MTases_sf"/>
</dbReference>
<dbReference type="AlphaFoldDB" id="A0A1X2I951"/>
<keyword evidence="3" id="KW-0808">Transferase</keyword>
<dbReference type="Gene3D" id="3.40.50.150">
    <property type="entry name" value="Vaccinia Virus protein VP39"/>
    <property type="match status" value="1"/>
</dbReference>
<evidence type="ECO:0000313" key="3">
    <source>
        <dbReference type="EMBL" id="ORZ11941.1"/>
    </source>
</evidence>
<evidence type="ECO:0000256" key="1">
    <source>
        <dbReference type="SAM" id="MobiDB-lite"/>
    </source>
</evidence>
<proteinExistence type="predicted"/>
<dbReference type="Proteomes" id="UP000193560">
    <property type="component" value="Unassembled WGS sequence"/>
</dbReference>
<reference evidence="3 4" key="1">
    <citation type="submission" date="2016-07" db="EMBL/GenBank/DDBJ databases">
        <title>Pervasive Adenine N6-methylation of Active Genes in Fungi.</title>
        <authorList>
            <consortium name="DOE Joint Genome Institute"/>
            <person name="Mondo S.J."/>
            <person name="Dannebaum R.O."/>
            <person name="Kuo R.C."/>
            <person name="Labutti K."/>
            <person name="Haridas S."/>
            <person name="Kuo A."/>
            <person name="Salamov A."/>
            <person name="Ahrendt S.R."/>
            <person name="Lipzen A."/>
            <person name="Sullivan W."/>
            <person name="Andreopoulos W.B."/>
            <person name="Clum A."/>
            <person name="Lindquist E."/>
            <person name="Daum C."/>
            <person name="Ramamoorthy G.K."/>
            <person name="Gryganskyi A."/>
            <person name="Culley D."/>
            <person name="Magnuson J.K."/>
            <person name="James T.Y."/>
            <person name="O'Malley M.A."/>
            <person name="Stajich J.E."/>
            <person name="Spatafora J.W."/>
            <person name="Visel A."/>
            <person name="Grigoriev I.V."/>
        </authorList>
    </citation>
    <scope>NUCLEOTIDE SEQUENCE [LARGE SCALE GENOMIC DNA]</scope>
    <source>
        <strain evidence="3 4">NRRL 1336</strain>
    </source>
</reference>
<dbReference type="SUPFAM" id="SSF53335">
    <property type="entry name" value="S-adenosyl-L-methionine-dependent methyltransferases"/>
    <property type="match status" value="1"/>
</dbReference>
<dbReference type="CDD" id="cd02440">
    <property type="entry name" value="AdoMet_MTases"/>
    <property type="match status" value="1"/>
</dbReference>
<dbReference type="InterPro" id="IPR041698">
    <property type="entry name" value="Methyltransf_25"/>
</dbReference>
<dbReference type="GO" id="GO:0008168">
    <property type="term" value="F:methyltransferase activity"/>
    <property type="evidence" value="ECO:0007669"/>
    <property type="project" value="UniProtKB-KW"/>
</dbReference>
<organism evidence="3 4">
    <name type="scientific">Absidia repens</name>
    <dbReference type="NCBI Taxonomy" id="90262"/>
    <lineage>
        <taxon>Eukaryota</taxon>
        <taxon>Fungi</taxon>
        <taxon>Fungi incertae sedis</taxon>
        <taxon>Mucoromycota</taxon>
        <taxon>Mucoromycotina</taxon>
        <taxon>Mucoromycetes</taxon>
        <taxon>Mucorales</taxon>
        <taxon>Cunninghamellaceae</taxon>
        <taxon>Absidia</taxon>
    </lineage>
</organism>
<gene>
    <name evidence="3" type="ORF">BCR42DRAFT_420928</name>
</gene>
<comment type="caution">
    <text evidence="3">The sequence shown here is derived from an EMBL/GenBank/DDBJ whole genome shotgun (WGS) entry which is preliminary data.</text>
</comment>
<dbReference type="PANTHER" id="PTHR43591:SF24">
    <property type="entry name" value="2-METHOXY-6-POLYPRENYL-1,4-BENZOQUINOL METHYLASE, MITOCHONDRIAL"/>
    <property type="match status" value="1"/>
</dbReference>
<dbReference type="STRING" id="90262.A0A1X2I951"/>
<dbReference type="PANTHER" id="PTHR43591">
    <property type="entry name" value="METHYLTRANSFERASE"/>
    <property type="match status" value="1"/>
</dbReference>
<keyword evidence="4" id="KW-1185">Reference proteome</keyword>
<feature type="domain" description="Methyltransferase" evidence="2">
    <location>
        <begin position="102"/>
        <end position="193"/>
    </location>
</feature>
<dbReference type="GO" id="GO:0032259">
    <property type="term" value="P:methylation"/>
    <property type="evidence" value="ECO:0007669"/>
    <property type="project" value="UniProtKB-KW"/>
</dbReference>
<accession>A0A1X2I951</accession>
<feature type="region of interest" description="Disordered" evidence="1">
    <location>
        <begin position="1"/>
        <end position="46"/>
    </location>
</feature>
<dbReference type="EMBL" id="MCGE01000020">
    <property type="protein sequence ID" value="ORZ11941.1"/>
    <property type="molecule type" value="Genomic_DNA"/>
</dbReference>
<dbReference type="OrthoDB" id="2013972at2759"/>